<accession>A0A0E9U7I4</accession>
<sequence length="20" mass="2398">MQKPFIQPYIHRSNVDCACF</sequence>
<organism evidence="1">
    <name type="scientific">Anguilla anguilla</name>
    <name type="common">European freshwater eel</name>
    <name type="synonym">Muraena anguilla</name>
    <dbReference type="NCBI Taxonomy" id="7936"/>
    <lineage>
        <taxon>Eukaryota</taxon>
        <taxon>Metazoa</taxon>
        <taxon>Chordata</taxon>
        <taxon>Craniata</taxon>
        <taxon>Vertebrata</taxon>
        <taxon>Euteleostomi</taxon>
        <taxon>Actinopterygii</taxon>
        <taxon>Neopterygii</taxon>
        <taxon>Teleostei</taxon>
        <taxon>Anguilliformes</taxon>
        <taxon>Anguillidae</taxon>
        <taxon>Anguilla</taxon>
    </lineage>
</organism>
<dbReference type="EMBL" id="GBXM01046723">
    <property type="protein sequence ID" value="JAH61854.1"/>
    <property type="molecule type" value="Transcribed_RNA"/>
</dbReference>
<reference evidence="1" key="2">
    <citation type="journal article" date="2015" name="Fish Shellfish Immunol.">
        <title>Early steps in the European eel (Anguilla anguilla)-Vibrio vulnificus interaction in the gills: Role of the RtxA13 toxin.</title>
        <authorList>
            <person name="Callol A."/>
            <person name="Pajuelo D."/>
            <person name="Ebbesson L."/>
            <person name="Teles M."/>
            <person name="MacKenzie S."/>
            <person name="Amaro C."/>
        </authorList>
    </citation>
    <scope>NUCLEOTIDE SEQUENCE</scope>
</reference>
<reference evidence="1" key="1">
    <citation type="submission" date="2014-11" db="EMBL/GenBank/DDBJ databases">
        <authorList>
            <person name="Amaro Gonzalez C."/>
        </authorList>
    </citation>
    <scope>NUCLEOTIDE SEQUENCE</scope>
</reference>
<evidence type="ECO:0000313" key="1">
    <source>
        <dbReference type="EMBL" id="JAH61854.1"/>
    </source>
</evidence>
<protein>
    <submittedName>
        <fullName evidence="1">Uncharacterized protein</fullName>
    </submittedName>
</protein>
<dbReference type="AlphaFoldDB" id="A0A0E9U7I4"/>
<name>A0A0E9U7I4_ANGAN</name>
<proteinExistence type="predicted"/>